<organism evidence="2 3">
    <name type="scientific">Undibacterium nitidum</name>
    <dbReference type="NCBI Taxonomy" id="2762298"/>
    <lineage>
        <taxon>Bacteria</taxon>
        <taxon>Pseudomonadati</taxon>
        <taxon>Pseudomonadota</taxon>
        <taxon>Betaproteobacteria</taxon>
        <taxon>Burkholderiales</taxon>
        <taxon>Oxalobacteraceae</taxon>
        <taxon>Undibacterium</taxon>
    </lineage>
</organism>
<evidence type="ECO:0000256" key="1">
    <source>
        <dbReference type="SAM" id="Phobius"/>
    </source>
</evidence>
<proteinExistence type="predicted"/>
<keyword evidence="1" id="KW-0472">Membrane</keyword>
<evidence type="ECO:0000313" key="3">
    <source>
        <dbReference type="Proteomes" id="UP000627446"/>
    </source>
</evidence>
<comment type="caution">
    <text evidence="2">The sequence shown here is derived from an EMBL/GenBank/DDBJ whole genome shotgun (WGS) entry which is preliminary data.</text>
</comment>
<reference evidence="2" key="1">
    <citation type="submission" date="2020-08" db="EMBL/GenBank/DDBJ databases">
        <title>Novel species isolated from subtropical streams in China.</title>
        <authorList>
            <person name="Lu H."/>
        </authorList>
    </citation>
    <scope>NUCLEOTIDE SEQUENCE</scope>
    <source>
        <strain evidence="2">LX22W</strain>
    </source>
</reference>
<name>A0A923HUA2_9BURK</name>
<dbReference type="AlphaFoldDB" id="A0A923HUA2"/>
<feature type="transmembrane region" description="Helical" evidence="1">
    <location>
        <begin position="20"/>
        <end position="42"/>
    </location>
</feature>
<protein>
    <submittedName>
        <fullName evidence="2">FixH family protein</fullName>
    </submittedName>
</protein>
<dbReference type="Pfam" id="PF05751">
    <property type="entry name" value="FixH"/>
    <property type="match status" value="1"/>
</dbReference>
<gene>
    <name evidence="2" type="ORF">H8K36_02370</name>
</gene>
<evidence type="ECO:0000313" key="2">
    <source>
        <dbReference type="EMBL" id="MBC3880211.1"/>
    </source>
</evidence>
<sequence length="185" mass="20501">MNSGILTQPLKKDAWYKEPWLLLVVGGPLIVVCASLFTGFIAMRGADQVVAKDYYKQGLMINTNLQRDAKARELHLNAKMQLNVQSQSIQLDLQSRADLPETVQLSIATSGAVNGSVEEIVRRVPLKLVGAGKYQADLRDAMKGKNALDTSAVKLLHVKLETNDWRLTGDWYDPLQRNLVLSVAN</sequence>
<keyword evidence="1" id="KW-0812">Transmembrane</keyword>
<dbReference type="Proteomes" id="UP000627446">
    <property type="component" value="Unassembled WGS sequence"/>
</dbReference>
<dbReference type="RefSeq" id="WP_186915260.1">
    <property type="nucleotide sequence ID" value="NZ_JACOFZ010000001.1"/>
</dbReference>
<keyword evidence="3" id="KW-1185">Reference proteome</keyword>
<dbReference type="EMBL" id="JACOFZ010000001">
    <property type="protein sequence ID" value="MBC3880211.1"/>
    <property type="molecule type" value="Genomic_DNA"/>
</dbReference>
<dbReference type="InterPro" id="IPR008620">
    <property type="entry name" value="FixH"/>
</dbReference>
<accession>A0A923HUA2</accession>
<keyword evidence="1" id="KW-1133">Transmembrane helix</keyword>